<keyword evidence="2" id="KW-1133">Transmembrane helix</keyword>
<dbReference type="Proteomes" id="UP001145021">
    <property type="component" value="Unassembled WGS sequence"/>
</dbReference>
<evidence type="ECO:0008006" key="5">
    <source>
        <dbReference type="Google" id="ProtNLM"/>
    </source>
</evidence>
<evidence type="ECO:0000256" key="2">
    <source>
        <dbReference type="SAM" id="Phobius"/>
    </source>
</evidence>
<comment type="caution">
    <text evidence="3">The sequence shown here is derived from an EMBL/GenBank/DDBJ whole genome shotgun (WGS) entry which is preliminary data.</text>
</comment>
<proteinExistence type="predicted"/>
<feature type="compositionally biased region" description="Low complexity" evidence="1">
    <location>
        <begin position="1"/>
        <end position="21"/>
    </location>
</feature>
<organism evidence="3 4">
    <name type="scientific">Coemansia asiatica</name>
    <dbReference type="NCBI Taxonomy" id="1052880"/>
    <lineage>
        <taxon>Eukaryota</taxon>
        <taxon>Fungi</taxon>
        <taxon>Fungi incertae sedis</taxon>
        <taxon>Zoopagomycota</taxon>
        <taxon>Kickxellomycotina</taxon>
        <taxon>Kickxellomycetes</taxon>
        <taxon>Kickxellales</taxon>
        <taxon>Kickxellaceae</taxon>
        <taxon>Coemansia</taxon>
    </lineage>
</organism>
<keyword evidence="4" id="KW-1185">Reference proteome</keyword>
<dbReference type="EMBL" id="JANBOH010000331">
    <property type="protein sequence ID" value="KAJ1642838.1"/>
    <property type="molecule type" value="Genomic_DNA"/>
</dbReference>
<evidence type="ECO:0000256" key="1">
    <source>
        <dbReference type="SAM" id="MobiDB-lite"/>
    </source>
</evidence>
<feature type="region of interest" description="Disordered" evidence="1">
    <location>
        <begin position="1"/>
        <end position="43"/>
    </location>
</feature>
<protein>
    <recommendedName>
        <fullName evidence="5">Transmembrane protein</fullName>
    </recommendedName>
</protein>
<name>A0A9W7XHE5_9FUNG</name>
<accession>A0A9W7XHE5</accession>
<evidence type="ECO:0000313" key="4">
    <source>
        <dbReference type="Proteomes" id="UP001145021"/>
    </source>
</evidence>
<sequence>MDRSRQTQTQALSQNSQSAQQMKQAVAGSPSNTSGIRSRPLHRNGLFDDARLEETFRRRVERLVQRPPSKMSRRLQAINYALMFGVGTYMVLYQDYGDRPHCFTGLRRWYFRKVNSLWTLSSEEEKELRERGQLR</sequence>
<feature type="transmembrane region" description="Helical" evidence="2">
    <location>
        <begin position="75"/>
        <end position="93"/>
    </location>
</feature>
<gene>
    <name evidence="3" type="ORF">LPJ64_005344</name>
</gene>
<keyword evidence="2" id="KW-0472">Membrane</keyword>
<keyword evidence="2" id="KW-0812">Transmembrane</keyword>
<evidence type="ECO:0000313" key="3">
    <source>
        <dbReference type="EMBL" id="KAJ1642838.1"/>
    </source>
</evidence>
<dbReference type="AlphaFoldDB" id="A0A9W7XHE5"/>
<reference evidence="3" key="1">
    <citation type="submission" date="2022-07" db="EMBL/GenBank/DDBJ databases">
        <title>Phylogenomic reconstructions and comparative analyses of Kickxellomycotina fungi.</title>
        <authorList>
            <person name="Reynolds N.K."/>
            <person name="Stajich J.E."/>
            <person name="Barry K."/>
            <person name="Grigoriev I.V."/>
            <person name="Crous P."/>
            <person name="Smith M.E."/>
        </authorList>
    </citation>
    <scope>NUCLEOTIDE SEQUENCE</scope>
    <source>
        <strain evidence="3">NBRC 105413</strain>
    </source>
</reference>